<dbReference type="InterPro" id="IPR036621">
    <property type="entry name" value="Anticodon-bd_dom_sf"/>
</dbReference>
<name>A0ABU4SLK9_9GAMM</name>
<dbReference type="SUPFAM" id="SSF52954">
    <property type="entry name" value="Class II aaRS ABD-related"/>
    <property type="match status" value="1"/>
</dbReference>
<dbReference type="InterPro" id="IPR002314">
    <property type="entry name" value="aa-tRNA-synt_IIb"/>
</dbReference>
<evidence type="ECO:0000256" key="4">
    <source>
        <dbReference type="ARBA" id="ARBA00022598"/>
    </source>
</evidence>
<evidence type="ECO:0000256" key="5">
    <source>
        <dbReference type="ARBA" id="ARBA00022741"/>
    </source>
</evidence>
<dbReference type="InterPro" id="IPR045864">
    <property type="entry name" value="aa-tRNA-synth_II/BPL/LPL"/>
</dbReference>
<dbReference type="EMBL" id="VCDP01000034">
    <property type="protein sequence ID" value="MDX7999500.1"/>
    <property type="molecule type" value="Genomic_DNA"/>
</dbReference>
<evidence type="ECO:0000256" key="10">
    <source>
        <dbReference type="NCBIfam" id="TIGR00418"/>
    </source>
</evidence>
<evidence type="ECO:0000259" key="11">
    <source>
        <dbReference type="PROSITE" id="PS50862"/>
    </source>
</evidence>
<evidence type="ECO:0000256" key="8">
    <source>
        <dbReference type="ARBA" id="ARBA00023146"/>
    </source>
</evidence>
<sequence length="397" mass="45808">MKTHREIAQQLDLFHSEPQGPGMIFWHPNGWRLFQDIQQHIRQLYQQHGFQEVRTPQFLKKDLWQTSGHLMMFGEDMFFGGGQENMQEYALKPMSCPAHILLFKRGVHSYRELPVKLFEFGLVHRNEPSGSLNGSLRLRQFTQDDAHVFCAWSQVQDEIKHFLGRARHVYRQYGYQQFAVKISTRPESALGELALWQSAEQVLIDVCRSESIDFELQVGEGAFYGPKIELALQDNRGREWQCGTIQLDFNLPERFDITYTNAAGERERPVILHQVMYGSLERWIGMLLEVTQGALPEWIHPLPVAIATVSEAALDYANELANSLKSAGLHVLIDHSNNSVSRKIKRFHQMKIPNILIVGEQEMKTHQVVLRRGKVVAAVEKEKLAEQLLIYRNAQLI</sequence>
<evidence type="ECO:0000256" key="2">
    <source>
        <dbReference type="ARBA" id="ARBA00013163"/>
    </source>
</evidence>
<dbReference type="PROSITE" id="PS50862">
    <property type="entry name" value="AA_TRNA_LIGASE_II"/>
    <property type="match status" value="1"/>
</dbReference>
<evidence type="ECO:0000256" key="9">
    <source>
        <dbReference type="ARBA" id="ARBA00049515"/>
    </source>
</evidence>
<proteinExistence type="inferred from homology"/>
<keyword evidence="4 12" id="KW-0436">Ligase</keyword>
<dbReference type="Gene3D" id="3.30.930.10">
    <property type="entry name" value="Bira Bifunctional Protein, Domain 2"/>
    <property type="match status" value="1"/>
</dbReference>
<protein>
    <recommendedName>
        <fullName evidence="2 10">Threonine--tRNA ligase</fullName>
        <ecNumber evidence="2 10">6.1.1.3</ecNumber>
    </recommendedName>
</protein>
<evidence type="ECO:0000313" key="12">
    <source>
        <dbReference type="EMBL" id="MDX7999500.1"/>
    </source>
</evidence>
<evidence type="ECO:0000256" key="7">
    <source>
        <dbReference type="ARBA" id="ARBA00022917"/>
    </source>
</evidence>
<keyword evidence="8" id="KW-0030">Aminoacyl-tRNA synthetase</keyword>
<dbReference type="SUPFAM" id="SSF55681">
    <property type="entry name" value="Class II aaRS and biotin synthetases"/>
    <property type="match status" value="1"/>
</dbReference>
<dbReference type="InterPro" id="IPR002320">
    <property type="entry name" value="Thr-tRNA-ligase_IIa"/>
</dbReference>
<dbReference type="CDD" id="cd00771">
    <property type="entry name" value="ThrRS_core"/>
    <property type="match status" value="1"/>
</dbReference>
<accession>A0ABU4SLK9</accession>
<reference evidence="13" key="1">
    <citation type="journal article" date="2024" name="Toxins">
        <title>Genome Sequence Analysis of Native Xenorhabdus Strains Isolated from Entomopathogenic Nematodes in Argentina.</title>
        <authorList>
            <person name="Palma L."/>
            <person name="Frizzo L."/>
            <person name="Kaiser S."/>
            <person name="Berry C."/>
            <person name="Caballero P."/>
            <person name="Bode H.B."/>
            <person name="Del Valle E.E."/>
        </authorList>
    </citation>
    <scope>NUCLEOTIDE SEQUENCE [LARGE SCALE GENOMIC DNA]</scope>
    <source>
        <strain evidence="13">Reich</strain>
    </source>
</reference>
<dbReference type="GO" id="GO:0004829">
    <property type="term" value="F:threonine-tRNA ligase activity"/>
    <property type="evidence" value="ECO:0007669"/>
    <property type="project" value="UniProtKB-EC"/>
</dbReference>
<dbReference type="Gene3D" id="3.40.50.800">
    <property type="entry name" value="Anticodon-binding domain"/>
    <property type="match status" value="1"/>
</dbReference>
<comment type="caution">
    <text evidence="12">The sequence shown here is derived from an EMBL/GenBank/DDBJ whole genome shotgun (WGS) entry which is preliminary data.</text>
</comment>
<dbReference type="InterPro" id="IPR004154">
    <property type="entry name" value="Anticodon-bd"/>
</dbReference>
<feature type="domain" description="Aminoacyl-transfer RNA synthetases class-II family profile" evidence="11">
    <location>
        <begin position="22"/>
        <end position="296"/>
    </location>
</feature>
<organism evidence="12 13">
    <name type="scientific">Xenorhabdus littoralis</name>
    <dbReference type="NCBI Taxonomy" id="2582835"/>
    <lineage>
        <taxon>Bacteria</taxon>
        <taxon>Pseudomonadati</taxon>
        <taxon>Pseudomonadota</taxon>
        <taxon>Gammaproteobacteria</taxon>
        <taxon>Enterobacterales</taxon>
        <taxon>Morganellaceae</taxon>
        <taxon>Xenorhabdus</taxon>
    </lineage>
</organism>
<keyword evidence="3" id="KW-0963">Cytoplasm</keyword>
<dbReference type="Proteomes" id="UP001271640">
    <property type="component" value="Unassembled WGS sequence"/>
</dbReference>
<keyword evidence="7" id="KW-0648">Protein biosynthesis</keyword>
<dbReference type="Pfam" id="PF03129">
    <property type="entry name" value="HGTP_anticodon"/>
    <property type="match status" value="1"/>
</dbReference>
<evidence type="ECO:0000256" key="1">
    <source>
        <dbReference type="ARBA" id="ARBA00008226"/>
    </source>
</evidence>
<gene>
    <name evidence="12" type="primary">thrS</name>
    <name evidence="12" type="ORF">FE394_09865</name>
</gene>
<dbReference type="InterPro" id="IPR006195">
    <property type="entry name" value="aa-tRNA-synth_II"/>
</dbReference>
<dbReference type="InterPro" id="IPR033728">
    <property type="entry name" value="ThrRS_core"/>
</dbReference>
<comment type="similarity">
    <text evidence="1">Belongs to the class-II aminoacyl-tRNA synthetase family.</text>
</comment>
<keyword evidence="5" id="KW-0547">Nucleotide-binding</keyword>
<evidence type="ECO:0000256" key="3">
    <source>
        <dbReference type="ARBA" id="ARBA00022490"/>
    </source>
</evidence>
<dbReference type="RefSeq" id="WP_319926222.1">
    <property type="nucleotide sequence ID" value="NZ_VCDP01000034.1"/>
</dbReference>
<keyword evidence="6" id="KW-0067">ATP-binding</keyword>
<dbReference type="Pfam" id="PF00587">
    <property type="entry name" value="tRNA-synt_2b"/>
    <property type="match status" value="1"/>
</dbReference>
<dbReference type="PRINTS" id="PR01047">
    <property type="entry name" value="TRNASYNTHTHR"/>
</dbReference>
<comment type="catalytic activity">
    <reaction evidence="9">
        <text>tRNA(Thr) + L-threonine + ATP = L-threonyl-tRNA(Thr) + AMP + diphosphate + H(+)</text>
        <dbReference type="Rhea" id="RHEA:24624"/>
        <dbReference type="Rhea" id="RHEA-COMP:9670"/>
        <dbReference type="Rhea" id="RHEA-COMP:9704"/>
        <dbReference type="ChEBI" id="CHEBI:15378"/>
        <dbReference type="ChEBI" id="CHEBI:30616"/>
        <dbReference type="ChEBI" id="CHEBI:33019"/>
        <dbReference type="ChEBI" id="CHEBI:57926"/>
        <dbReference type="ChEBI" id="CHEBI:78442"/>
        <dbReference type="ChEBI" id="CHEBI:78534"/>
        <dbReference type="ChEBI" id="CHEBI:456215"/>
        <dbReference type="EC" id="6.1.1.3"/>
    </reaction>
</comment>
<dbReference type="PANTHER" id="PTHR11451:SF44">
    <property type="entry name" value="THREONINE--TRNA LIGASE, CHLOROPLASTIC_MITOCHONDRIAL 2"/>
    <property type="match status" value="1"/>
</dbReference>
<dbReference type="PANTHER" id="PTHR11451">
    <property type="entry name" value="THREONINE-TRNA LIGASE"/>
    <property type="match status" value="1"/>
</dbReference>
<evidence type="ECO:0000313" key="13">
    <source>
        <dbReference type="Proteomes" id="UP001271640"/>
    </source>
</evidence>
<dbReference type="NCBIfam" id="TIGR00418">
    <property type="entry name" value="thrS"/>
    <property type="match status" value="1"/>
</dbReference>
<evidence type="ECO:0000256" key="6">
    <source>
        <dbReference type="ARBA" id="ARBA00022840"/>
    </source>
</evidence>
<dbReference type="EC" id="6.1.1.3" evidence="2 10"/>
<keyword evidence="13" id="KW-1185">Reference proteome</keyword>